<name>A0A4C1Y1Y2_EUMVA</name>
<sequence length="121" mass="13795">MEPESFAYDSLSAGFIFPNNITNGIDKQVFVKTNTVRRLALEVGQWSRDDIEQADRPAARPPDARAFCDYAHRNFFTNNTFVIRPSSHSDLVNTTIVLFFVRWRAADFSVRRGAHGVTENK</sequence>
<comment type="caution">
    <text evidence="1">The sequence shown here is derived from an EMBL/GenBank/DDBJ whole genome shotgun (WGS) entry which is preliminary data.</text>
</comment>
<reference evidence="1 2" key="1">
    <citation type="journal article" date="2019" name="Commun. Biol.">
        <title>The bagworm genome reveals a unique fibroin gene that provides high tensile strength.</title>
        <authorList>
            <person name="Kono N."/>
            <person name="Nakamura H."/>
            <person name="Ohtoshi R."/>
            <person name="Tomita M."/>
            <person name="Numata K."/>
            <person name="Arakawa K."/>
        </authorList>
    </citation>
    <scope>NUCLEOTIDE SEQUENCE [LARGE SCALE GENOMIC DNA]</scope>
</reference>
<accession>A0A4C1Y1Y2</accession>
<proteinExistence type="predicted"/>
<evidence type="ECO:0000313" key="1">
    <source>
        <dbReference type="EMBL" id="GBP69888.1"/>
    </source>
</evidence>
<dbReference type="AlphaFoldDB" id="A0A4C1Y1Y2"/>
<evidence type="ECO:0000313" key="2">
    <source>
        <dbReference type="Proteomes" id="UP000299102"/>
    </source>
</evidence>
<gene>
    <name evidence="1" type="ORF">EVAR_49469_1</name>
</gene>
<organism evidence="1 2">
    <name type="scientific">Eumeta variegata</name>
    <name type="common">Bagworm moth</name>
    <name type="synonym">Eumeta japonica</name>
    <dbReference type="NCBI Taxonomy" id="151549"/>
    <lineage>
        <taxon>Eukaryota</taxon>
        <taxon>Metazoa</taxon>
        <taxon>Ecdysozoa</taxon>
        <taxon>Arthropoda</taxon>
        <taxon>Hexapoda</taxon>
        <taxon>Insecta</taxon>
        <taxon>Pterygota</taxon>
        <taxon>Neoptera</taxon>
        <taxon>Endopterygota</taxon>
        <taxon>Lepidoptera</taxon>
        <taxon>Glossata</taxon>
        <taxon>Ditrysia</taxon>
        <taxon>Tineoidea</taxon>
        <taxon>Psychidae</taxon>
        <taxon>Oiketicinae</taxon>
        <taxon>Eumeta</taxon>
    </lineage>
</organism>
<dbReference type="EMBL" id="BGZK01001055">
    <property type="protein sequence ID" value="GBP69888.1"/>
    <property type="molecule type" value="Genomic_DNA"/>
</dbReference>
<keyword evidence="2" id="KW-1185">Reference proteome</keyword>
<dbReference type="Proteomes" id="UP000299102">
    <property type="component" value="Unassembled WGS sequence"/>
</dbReference>
<protein>
    <submittedName>
        <fullName evidence="1">Uncharacterized protein</fullName>
    </submittedName>
</protein>